<evidence type="ECO:0000313" key="13">
    <source>
        <dbReference type="EMBL" id="BCS99257.1"/>
    </source>
</evidence>
<dbReference type="Pfam" id="PF07963">
    <property type="entry name" value="N_methyl"/>
    <property type="match status" value="1"/>
</dbReference>
<evidence type="ECO:0000256" key="2">
    <source>
        <dbReference type="ARBA" id="ARBA00021549"/>
    </source>
</evidence>
<protein>
    <recommendedName>
        <fullName evidence="2">Type II secretion system protein H</fullName>
    </recommendedName>
    <alternativeName>
        <fullName evidence="10">General secretion pathway protein H</fullName>
    </alternativeName>
</protein>
<evidence type="ECO:0000256" key="3">
    <source>
        <dbReference type="ARBA" id="ARBA00022475"/>
    </source>
</evidence>
<sequence>MENKKGARGFTLVEMMVVVAMVAIAAGLAFPSMNQFVVNVKTKSAARGIYNLMQHGRIMAVKEGRQVRLQFGDTDLGGKAFSEVRLVLFETDGDGNPIVEIQERFAIEAPVKAERKQADVREVVFTPQGIISGPATGVEVKNTLTTKGYALSVSPLGTVDMSGKTSGRGCS</sequence>
<dbReference type="EMBL" id="AP024488">
    <property type="protein sequence ID" value="BCS99257.1"/>
    <property type="molecule type" value="Genomic_DNA"/>
</dbReference>
<dbReference type="RefSeq" id="WP_236890600.1">
    <property type="nucleotide sequence ID" value="NZ_AP024488.1"/>
</dbReference>
<accession>A0ABM7PP10</accession>
<evidence type="ECO:0000259" key="12">
    <source>
        <dbReference type="Pfam" id="PF12019"/>
    </source>
</evidence>
<evidence type="ECO:0000256" key="10">
    <source>
        <dbReference type="ARBA" id="ARBA00030775"/>
    </source>
</evidence>
<evidence type="ECO:0000256" key="8">
    <source>
        <dbReference type="ARBA" id="ARBA00023136"/>
    </source>
</evidence>
<proteinExistence type="inferred from homology"/>
<evidence type="ECO:0000256" key="7">
    <source>
        <dbReference type="ARBA" id="ARBA00022989"/>
    </source>
</evidence>
<evidence type="ECO:0000256" key="9">
    <source>
        <dbReference type="ARBA" id="ARBA00025772"/>
    </source>
</evidence>
<name>A0ABM7PP10_9BACT</name>
<dbReference type="InterPro" id="IPR012902">
    <property type="entry name" value="N_methyl_site"/>
</dbReference>
<evidence type="ECO:0000256" key="6">
    <source>
        <dbReference type="ARBA" id="ARBA00022692"/>
    </source>
</evidence>
<keyword evidence="14" id="KW-1185">Reference proteome</keyword>
<dbReference type="NCBIfam" id="TIGR02532">
    <property type="entry name" value="IV_pilin_GFxxxE"/>
    <property type="match status" value="1"/>
</dbReference>
<keyword evidence="4" id="KW-0488">Methylation</keyword>
<gene>
    <name evidence="13" type="ORF">DSLASN_48890</name>
</gene>
<dbReference type="Gene3D" id="3.30.700.10">
    <property type="entry name" value="Glycoprotein, Type 4 Pilin"/>
    <property type="match status" value="1"/>
</dbReference>
<reference evidence="13 14" key="1">
    <citation type="submission" date="2021-02" db="EMBL/GenBank/DDBJ databases">
        <title>Complete genome of Desulfoluna sp. strain ASN36.</title>
        <authorList>
            <person name="Takahashi A."/>
            <person name="Kojima H."/>
            <person name="Fukui M."/>
        </authorList>
    </citation>
    <scope>NUCLEOTIDE SEQUENCE [LARGE SCALE GENOMIC DNA]</scope>
    <source>
        <strain evidence="13 14">ASN36</strain>
    </source>
</reference>
<comment type="subcellular location">
    <subcellularLocation>
        <location evidence="1">Cell inner membrane</location>
        <topology evidence="1">Single-pass membrane protein</topology>
    </subcellularLocation>
</comment>
<dbReference type="InterPro" id="IPR045584">
    <property type="entry name" value="Pilin-like"/>
</dbReference>
<dbReference type="SUPFAM" id="SSF54523">
    <property type="entry name" value="Pili subunits"/>
    <property type="match status" value="1"/>
</dbReference>
<evidence type="ECO:0000313" key="14">
    <source>
        <dbReference type="Proteomes" id="UP001320148"/>
    </source>
</evidence>
<evidence type="ECO:0000256" key="11">
    <source>
        <dbReference type="SAM" id="Phobius"/>
    </source>
</evidence>
<feature type="transmembrane region" description="Helical" evidence="11">
    <location>
        <begin position="12"/>
        <end position="33"/>
    </location>
</feature>
<evidence type="ECO:0000256" key="1">
    <source>
        <dbReference type="ARBA" id="ARBA00004377"/>
    </source>
</evidence>
<evidence type="ECO:0000256" key="5">
    <source>
        <dbReference type="ARBA" id="ARBA00022519"/>
    </source>
</evidence>
<keyword evidence="8 11" id="KW-0472">Membrane</keyword>
<feature type="domain" description="General secretion pathway GspH" evidence="12">
    <location>
        <begin position="45"/>
        <end position="157"/>
    </location>
</feature>
<evidence type="ECO:0000256" key="4">
    <source>
        <dbReference type="ARBA" id="ARBA00022481"/>
    </source>
</evidence>
<keyword evidence="3" id="KW-1003">Cell membrane</keyword>
<dbReference type="PROSITE" id="PS00409">
    <property type="entry name" value="PROKAR_NTER_METHYL"/>
    <property type="match status" value="1"/>
</dbReference>
<dbReference type="InterPro" id="IPR022346">
    <property type="entry name" value="T2SS_GspH"/>
</dbReference>
<organism evidence="13 14">
    <name type="scientific">Desulfoluna limicola</name>
    <dbReference type="NCBI Taxonomy" id="2810562"/>
    <lineage>
        <taxon>Bacteria</taxon>
        <taxon>Pseudomonadati</taxon>
        <taxon>Thermodesulfobacteriota</taxon>
        <taxon>Desulfobacteria</taxon>
        <taxon>Desulfobacterales</taxon>
        <taxon>Desulfolunaceae</taxon>
        <taxon>Desulfoluna</taxon>
    </lineage>
</organism>
<comment type="similarity">
    <text evidence="9">Belongs to the GSP H family.</text>
</comment>
<keyword evidence="7 11" id="KW-1133">Transmembrane helix</keyword>
<keyword evidence="5" id="KW-0997">Cell inner membrane</keyword>
<dbReference type="Pfam" id="PF12019">
    <property type="entry name" value="GspH"/>
    <property type="match status" value="1"/>
</dbReference>
<keyword evidence="6 11" id="KW-0812">Transmembrane</keyword>
<dbReference type="Proteomes" id="UP001320148">
    <property type="component" value="Chromosome"/>
</dbReference>